<dbReference type="PANTHER" id="PTHR33154:SF28">
    <property type="entry name" value="HTH-TYPE TRANSCRIPTIONAL REGULATOR YGAV-RELATED"/>
    <property type="match status" value="1"/>
</dbReference>
<feature type="domain" description="HTH arsR-type" evidence="4">
    <location>
        <begin position="1"/>
        <end position="95"/>
    </location>
</feature>
<proteinExistence type="predicted"/>
<dbReference type="Pfam" id="PF01022">
    <property type="entry name" value="HTH_5"/>
    <property type="match status" value="1"/>
</dbReference>
<evidence type="ECO:0000256" key="3">
    <source>
        <dbReference type="ARBA" id="ARBA00023163"/>
    </source>
</evidence>
<dbReference type="GO" id="GO:0003700">
    <property type="term" value="F:DNA-binding transcription factor activity"/>
    <property type="evidence" value="ECO:0007669"/>
    <property type="project" value="InterPro"/>
</dbReference>
<dbReference type="Proteomes" id="UP001366166">
    <property type="component" value="Chromosome"/>
</dbReference>
<evidence type="ECO:0000256" key="2">
    <source>
        <dbReference type="ARBA" id="ARBA00023125"/>
    </source>
</evidence>
<dbReference type="InterPro" id="IPR001845">
    <property type="entry name" value="HTH_ArsR_DNA-bd_dom"/>
</dbReference>
<dbReference type="EMBL" id="AP028679">
    <property type="protein sequence ID" value="BEQ16852.1"/>
    <property type="molecule type" value="Genomic_DNA"/>
</dbReference>
<dbReference type="AlphaFoldDB" id="A0AAU9EKE4"/>
<dbReference type="GO" id="GO:0003677">
    <property type="term" value="F:DNA binding"/>
    <property type="evidence" value="ECO:0007669"/>
    <property type="project" value="UniProtKB-KW"/>
</dbReference>
<keyword evidence="6" id="KW-1185">Reference proteome</keyword>
<name>A0AAU9EKE4_9BACT</name>
<sequence length="104" mass="11236">MDQMFLEEAAEMLKVMGHPLRIKIAQCLEPGALNVGEISQAIGAAQAATSQHLKAMRVRGLLEARREGACVYYHIARPEVYKIIHCIREGAQPASGNPEGAGPV</sequence>
<dbReference type="PROSITE" id="PS50987">
    <property type="entry name" value="HTH_ARSR_2"/>
    <property type="match status" value="1"/>
</dbReference>
<dbReference type="InterPro" id="IPR036388">
    <property type="entry name" value="WH-like_DNA-bd_sf"/>
</dbReference>
<dbReference type="PANTHER" id="PTHR33154">
    <property type="entry name" value="TRANSCRIPTIONAL REGULATOR, ARSR FAMILY"/>
    <property type="match status" value="1"/>
</dbReference>
<gene>
    <name evidence="5" type="ORF">FAK_39180</name>
</gene>
<keyword evidence="2" id="KW-0238">DNA-binding</keyword>
<dbReference type="InterPro" id="IPR036390">
    <property type="entry name" value="WH_DNA-bd_sf"/>
</dbReference>
<dbReference type="NCBIfam" id="NF033788">
    <property type="entry name" value="HTH_metalloreg"/>
    <property type="match status" value="1"/>
</dbReference>
<dbReference type="KEGG" id="dmp:FAK_39180"/>
<protein>
    <submittedName>
        <fullName evidence="5">Transcriptional regulator</fullName>
    </submittedName>
</protein>
<accession>A0AAU9EKE4</accession>
<dbReference type="SMART" id="SM00418">
    <property type="entry name" value="HTH_ARSR"/>
    <property type="match status" value="1"/>
</dbReference>
<evidence type="ECO:0000259" key="4">
    <source>
        <dbReference type="PROSITE" id="PS50987"/>
    </source>
</evidence>
<dbReference type="Gene3D" id="1.10.10.10">
    <property type="entry name" value="Winged helix-like DNA-binding domain superfamily/Winged helix DNA-binding domain"/>
    <property type="match status" value="1"/>
</dbReference>
<dbReference type="SUPFAM" id="SSF46785">
    <property type="entry name" value="Winged helix' DNA-binding domain"/>
    <property type="match status" value="1"/>
</dbReference>
<evidence type="ECO:0000256" key="1">
    <source>
        <dbReference type="ARBA" id="ARBA00023015"/>
    </source>
</evidence>
<keyword evidence="1" id="KW-0805">Transcription regulation</keyword>
<dbReference type="InterPro" id="IPR051081">
    <property type="entry name" value="HTH_MetalResp_TranReg"/>
</dbReference>
<dbReference type="InterPro" id="IPR011991">
    <property type="entry name" value="ArsR-like_HTH"/>
</dbReference>
<organism evidence="5 6">
    <name type="scientific">Desulfoferula mesophila</name>
    <dbReference type="NCBI Taxonomy" id="3058419"/>
    <lineage>
        <taxon>Bacteria</taxon>
        <taxon>Pseudomonadati</taxon>
        <taxon>Thermodesulfobacteriota</taxon>
        <taxon>Desulfarculia</taxon>
        <taxon>Desulfarculales</taxon>
        <taxon>Desulfarculaceae</taxon>
        <taxon>Desulfoferula</taxon>
    </lineage>
</organism>
<dbReference type="RefSeq" id="WP_338603293.1">
    <property type="nucleotide sequence ID" value="NZ_AP028679.1"/>
</dbReference>
<dbReference type="CDD" id="cd00090">
    <property type="entry name" value="HTH_ARSR"/>
    <property type="match status" value="1"/>
</dbReference>
<dbReference type="PRINTS" id="PR00778">
    <property type="entry name" value="HTHARSR"/>
</dbReference>
<evidence type="ECO:0000313" key="6">
    <source>
        <dbReference type="Proteomes" id="UP001366166"/>
    </source>
</evidence>
<keyword evidence="3" id="KW-0804">Transcription</keyword>
<evidence type="ECO:0000313" key="5">
    <source>
        <dbReference type="EMBL" id="BEQ16852.1"/>
    </source>
</evidence>
<reference evidence="6" key="1">
    <citation type="journal article" date="2023" name="Arch. Microbiol.">
        <title>Desulfoferula mesophilus gen. nov. sp. nov., a mesophilic sulfate-reducing bacterium isolated from a brackish lake sediment.</title>
        <authorList>
            <person name="Watanabe T."/>
            <person name="Yabe T."/>
            <person name="Tsuji J.M."/>
            <person name="Fukui M."/>
        </authorList>
    </citation>
    <scope>NUCLEOTIDE SEQUENCE [LARGE SCALE GENOMIC DNA]</scope>
    <source>
        <strain evidence="6">12FAK</strain>
    </source>
</reference>